<dbReference type="InterPro" id="IPR004107">
    <property type="entry name" value="Integrase_SAM-like_N"/>
</dbReference>
<dbReference type="InterPro" id="IPR002104">
    <property type="entry name" value="Integrase_catalytic"/>
</dbReference>
<evidence type="ECO:0000313" key="12">
    <source>
        <dbReference type="EMBL" id="REI00981.1"/>
    </source>
</evidence>
<comment type="function">
    <text evidence="9">Site-specific tyrosine recombinase, which acts by catalyzing the cutting and rejoining of the recombining DNA molecules. The XerC-XerD complex is essential to convert dimers of the bacterial chromosome into monomers to permit their segregation at cell division. It also contributes to the segregational stability of plasmids.</text>
</comment>
<dbReference type="HAMAP" id="MF_01808">
    <property type="entry name" value="Recomb_XerC_XerD"/>
    <property type="match status" value="1"/>
</dbReference>
<evidence type="ECO:0000256" key="1">
    <source>
        <dbReference type="ARBA" id="ARBA00004496"/>
    </source>
</evidence>
<dbReference type="KEGG" id="sfq:C7J90_08055"/>
<feature type="active site" description="O-(3'-phospho-DNA)-tyrosine intermediate" evidence="9">
    <location>
        <position position="291"/>
    </location>
</feature>
<feature type="active site" evidence="9">
    <location>
        <position position="256"/>
    </location>
</feature>
<dbReference type="GO" id="GO:0051301">
    <property type="term" value="P:cell division"/>
    <property type="evidence" value="ECO:0007669"/>
    <property type="project" value="UniProtKB-KW"/>
</dbReference>
<dbReference type="InterPro" id="IPR050090">
    <property type="entry name" value="Tyrosine_recombinase_XerCD"/>
</dbReference>
<evidence type="ECO:0000313" key="15">
    <source>
        <dbReference type="Proteomes" id="UP000256562"/>
    </source>
</evidence>
<dbReference type="OrthoDB" id="9801717at2"/>
<evidence type="ECO:0000256" key="5">
    <source>
        <dbReference type="ARBA" id="ARBA00022908"/>
    </source>
</evidence>
<dbReference type="GO" id="GO:0007059">
    <property type="term" value="P:chromosome segregation"/>
    <property type="evidence" value="ECO:0007669"/>
    <property type="project" value="UniProtKB-UniRule"/>
</dbReference>
<sequence>MQFPSSLCYNTNDGGVFILEQIQLKFLNTLKRERFFSEHTLKAYHDDLVQFNRFLVQEQLTLTSFQYQDARNYLQMLYDFGLQRTTVSRKISTLRSFYAFWMAQDNSITNPFVQLVHPKKESYLPTFFYSEEMEAMFQTVQKDAKKGLRDSVILELLYATGMRVSELTSLKTSDINLEMCYLKVLGKGNKERIIPFGEFCRKSIQKYLESFGPIQNVHHPFLIVNLKGDPITERGVRYILNDIVKRTVNVSAIHPHKLRHTFATHMLNEGADLRTVQSLLGHVNLSTTGRYTHVTNQQLRHVYLNAHPRAKKGE</sequence>
<dbReference type="Proteomes" id="UP000256562">
    <property type="component" value="Unassembled WGS sequence"/>
</dbReference>
<dbReference type="InterPro" id="IPR044068">
    <property type="entry name" value="CB"/>
</dbReference>
<dbReference type="CDD" id="cd00798">
    <property type="entry name" value="INT_XerDC_C"/>
    <property type="match status" value="1"/>
</dbReference>
<feature type="domain" description="Tyr recombinase" evidence="10">
    <location>
        <begin position="123"/>
        <end position="304"/>
    </location>
</feature>
<gene>
    <name evidence="9" type="primary">xerC</name>
    <name evidence="13" type="ORF">DOS76_02820</name>
    <name evidence="12" type="ORF">DOS83_00720</name>
</gene>
<dbReference type="PROSITE" id="PS51900">
    <property type="entry name" value="CB"/>
    <property type="match status" value="1"/>
</dbReference>
<keyword evidence="3 9" id="KW-0132">Cell division</keyword>
<feature type="active site" evidence="9">
    <location>
        <position position="163"/>
    </location>
</feature>
<proteinExistence type="inferred from homology"/>
<keyword evidence="8 9" id="KW-0131">Cell cycle</keyword>
<evidence type="ECO:0000256" key="7">
    <source>
        <dbReference type="ARBA" id="ARBA00023172"/>
    </source>
</evidence>
<dbReference type="Gene3D" id="1.10.443.10">
    <property type="entry name" value="Intergrase catalytic core"/>
    <property type="match status" value="1"/>
</dbReference>
<comment type="subunit">
    <text evidence="9">Forms a cyclic heterotetrameric complex composed of two molecules of XerC and two molecules of XerD.</text>
</comment>
<keyword evidence="5 9" id="KW-0229">DNA integration</keyword>
<dbReference type="InterPro" id="IPR013762">
    <property type="entry name" value="Integrase-like_cat_sf"/>
</dbReference>
<protein>
    <recommendedName>
        <fullName evidence="9">Tyrosine recombinase XerC</fullName>
    </recommendedName>
</protein>
<evidence type="ECO:0000256" key="6">
    <source>
        <dbReference type="ARBA" id="ARBA00023125"/>
    </source>
</evidence>
<dbReference type="PANTHER" id="PTHR30349">
    <property type="entry name" value="PHAGE INTEGRASE-RELATED"/>
    <property type="match status" value="1"/>
</dbReference>
<keyword evidence="2 9" id="KW-0963">Cytoplasm</keyword>
<evidence type="ECO:0000256" key="2">
    <source>
        <dbReference type="ARBA" id="ARBA00022490"/>
    </source>
</evidence>
<evidence type="ECO:0000256" key="4">
    <source>
        <dbReference type="ARBA" id="ARBA00022829"/>
    </source>
</evidence>
<feature type="active site" evidence="9">
    <location>
        <position position="187"/>
    </location>
</feature>
<comment type="similarity">
    <text evidence="9">Belongs to the 'phage' integrase family. XerC subfamily.</text>
</comment>
<evidence type="ECO:0000259" key="10">
    <source>
        <dbReference type="PROSITE" id="PS51898"/>
    </source>
</evidence>
<dbReference type="GO" id="GO:0005737">
    <property type="term" value="C:cytoplasm"/>
    <property type="evidence" value="ECO:0007669"/>
    <property type="project" value="UniProtKB-SubCell"/>
</dbReference>
<dbReference type="GO" id="GO:0003677">
    <property type="term" value="F:DNA binding"/>
    <property type="evidence" value="ECO:0007669"/>
    <property type="project" value="UniProtKB-UniRule"/>
</dbReference>
<dbReference type="SUPFAM" id="SSF47823">
    <property type="entry name" value="lambda integrase-like, N-terminal domain"/>
    <property type="match status" value="1"/>
</dbReference>
<keyword evidence="4 9" id="KW-0159">Chromosome partition</keyword>
<dbReference type="GO" id="GO:0009037">
    <property type="term" value="F:tyrosine-based site-specific recombinase activity"/>
    <property type="evidence" value="ECO:0007669"/>
    <property type="project" value="UniProtKB-UniRule"/>
</dbReference>
<dbReference type="Pfam" id="PF02899">
    <property type="entry name" value="Phage_int_SAM_1"/>
    <property type="match status" value="1"/>
</dbReference>
<feature type="active site" evidence="9">
    <location>
        <position position="282"/>
    </location>
</feature>
<dbReference type="AlphaFoldDB" id="A0A2K3ZBJ9"/>
<dbReference type="GO" id="GO:0006313">
    <property type="term" value="P:DNA transposition"/>
    <property type="evidence" value="ECO:0007669"/>
    <property type="project" value="UniProtKB-UniRule"/>
</dbReference>
<reference evidence="14 15" key="1">
    <citation type="journal article" date="2018" name="Vet. Microbiol.">
        <title>Characterisation of Staphylococcus felis isolated from cats using whole genome sequencing.</title>
        <authorList>
            <person name="Worthing K."/>
            <person name="Pang S."/>
            <person name="Trott D.J."/>
            <person name="Abraham S."/>
            <person name="Coombs G.W."/>
            <person name="Jordan D."/>
            <person name="McIntyre L."/>
            <person name="Davies M.R."/>
            <person name="Norris J."/>
        </authorList>
    </citation>
    <scope>NUCLEOTIDE SEQUENCE [LARGE SCALE GENOMIC DNA]</scope>
    <source>
        <strain evidence="13 14">F25</strain>
        <strain evidence="12 15">F9</strain>
    </source>
</reference>
<comment type="subcellular location">
    <subcellularLocation>
        <location evidence="1 9">Cytoplasm</location>
    </subcellularLocation>
</comment>
<feature type="active site" evidence="9">
    <location>
        <position position="259"/>
    </location>
</feature>
<dbReference type="InterPro" id="IPR010998">
    <property type="entry name" value="Integrase_recombinase_N"/>
</dbReference>
<dbReference type="EMBL" id="QKYD01000050">
    <property type="protein sequence ID" value="REI24028.1"/>
    <property type="molecule type" value="Genomic_DNA"/>
</dbReference>
<evidence type="ECO:0000256" key="8">
    <source>
        <dbReference type="ARBA" id="ARBA00023306"/>
    </source>
</evidence>
<evidence type="ECO:0000256" key="9">
    <source>
        <dbReference type="HAMAP-Rule" id="MF_01808"/>
    </source>
</evidence>
<keyword evidence="6 9" id="KW-0238">DNA-binding</keyword>
<name>A0A2K3ZBJ9_9STAP</name>
<evidence type="ECO:0000313" key="13">
    <source>
        <dbReference type="EMBL" id="REI24028.1"/>
    </source>
</evidence>
<dbReference type="Pfam" id="PF00589">
    <property type="entry name" value="Phage_integrase"/>
    <property type="match status" value="1"/>
</dbReference>
<dbReference type="InterPro" id="IPR023009">
    <property type="entry name" value="Tyrosine_recombinase_XerC/XerD"/>
</dbReference>
<keyword evidence="7 9" id="KW-0233">DNA recombination</keyword>
<dbReference type="PANTHER" id="PTHR30349:SF77">
    <property type="entry name" value="TYROSINE RECOMBINASE XERC"/>
    <property type="match status" value="1"/>
</dbReference>
<dbReference type="Proteomes" id="UP000256337">
    <property type="component" value="Unassembled WGS sequence"/>
</dbReference>
<comment type="caution">
    <text evidence="12">The sequence shown here is derived from an EMBL/GenBank/DDBJ whole genome shotgun (WGS) entry which is preliminary data.</text>
</comment>
<dbReference type="InterPro" id="IPR011010">
    <property type="entry name" value="DNA_brk_join_enz"/>
</dbReference>
<feature type="domain" description="Core-binding (CB)" evidence="11">
    <location>
        <begin position="17"/>
        <end position="102"/>
    </location>
</feature>
<evidence type="ECO:0000256" key="3">
    <source>
        <dbReference type="ARBA" id="ARBA00022618"/>
    </source>
</evidence>
<evidence type="ECO:0000259" key="11">
    <source>
        <dbReference type="PROSITE" id="PS51900"/>
    </source>
</evidence>
<dbReference type="EMBL" id="QKXQ01000034">
    <property type="protein sequence ID" value="REI00981.1"/>
    <property type="molecule type" value="Genomic_DNA"/>
</dbReference>
<dbReference type="SUPFAM" id="SSF56349">
    <property type="entry name" value="DNA breaking-rejoining enzymes"/>
    <property type="match status" value="1"/>
</dbReference>
<accession>A0A2K3ZBJ9</accession>
<organism evidence="12 15">
    <name type="scientific">Staphylococcus felis</name>
    <dbReference type="NCBI Taxonomy" id="46127"/>
    <lineage>
        <taxon>Bacteria</taxon>
        <taxon>Bacillati</taxon>
        <taxon>Bacillota</taxon>
        <taxon>Bacilli</taxon>
        <taxon>Bacillales</taxon>
        <taxon>Staphylococcaceae</taxon>
        <taxon>Staphylococcus</taxon>
    </lineage>
</organism>
<dbReference type="PROSITE" id="PS51898">
    <property type="entry name" value="TYR_RECOMBINASE"/>
    <property type="match status" value="1"/>
</dbReference>
<evidence type="ECO:0000313" key="14">
    <source>
        <dbReference type="Proteomes" id="UP000256337"/>
    </source>
</evidence>
<dbReference type="Gene3D" id="1.10.150.130">
    <property type="match status" value="1"/>
</dbReference>